<dbReference type="Gene3D" id="1.10.390.10">
    <property type="entry name" value="Neutral Protease Domain 2"/>
    <property type="match status" value="1"/>
</dbReference>
<evidence type="ECO:0000313" key="3">
    <source>
        <dbReference type="EMBL" id="AOS97868.1"/>
    </source>
</evidence>
<feature type="chain" id="PRO_5008895600" description="Peptidase MA-like domain-containing protein" evidence="2">
    <location>
        <begin position="27"/>
        <end position="413"/>
    </location>
</feature>
<protein>
    <recommendedName>
        <fullName evidence="5">Peptidase MA-like domain-containing protein</fullName>
    </recommendedName>
</protein>
<sequence length="413" mass="46273" precursor="true">MYFQRLNPALLCLTLFLTLASSVTLAAERFDVRYLAQINPEKGIADVRIQLEGDLLPKKLVLHLDEDRHSQLESSDPLEMKGDKAIWRPNGKKASLSYQFKINEQKSSGRYDSRITKDWAILRSDKLIPPISATLPAGLSSRAYFRLEMPEEWSAALPYEEVSGDRFRIKDPGRRFKRPKGWMILGEIGSRQDIIAGISSRVAAPLGDNIRRQDTLAFLNWNLPHVVEVFPEFPERLLVVMADDPMWRGGLSGTRSLFMHADRPLISGNRTSSLIHELVHVATGIRGDGKSDWIVEGLAEFYALEILRRSGGISEDRYKEALDGLEHWGRESKSLFKKRSSGATTARAATVMAAVDREIREATDNQASIDQVARGLAEERGKVTLAQLRRLAEKAAGRPVQALSEKSLADRGE</sequence>
<dbReference type="EMBL" id="CP014143">
    <property type="protein sequence ID" value="AOS97868.1"/>
    <property type="molecule type" value="Genomic_DNA"/>
</dbReference>
<dbReference type="KEGG" id="micc:AUP74_02470"/>
<reference evidence="4" key="1">
    <citation type="submission" date="2016-01" db="EMBL/GenBank/DDBJ databases">
        <title>Complete genome sequence of Microbulbifer sp. CCB-MM1, a halophile isolated from Matang Mangrove Forest, Perak.</title>
        <authorList>
            <person name="Moh T.H."/>
            <person name="Dinesh B."/>
            <person name="Lau N.-S."/>
            <person name="Go F."/>
            <person name="Alexander Chong S.-C."/>
        </authorList>
    </citation>
    <scope>NUCLEOTIDE SEQUENCE [LARGE SCALE GENOMIC DNA]</scope>
    <source>
        <strain evidence="4">CCB-MM1</strain>
    </source>
</reference>
<dbReference type="AlphaFoldDB" id="A0A1C9W9N3"/>
<evidence type="ECO:0008006" key="5">
    <source>
        <dbReference type="Google" id="ProtNLM"/>
    </source>
</evidence>
<evidence type="ECO:0000256" key="1">
    <source>
        <dbReference type="SAM" id="MobiDB-lite"/>
    </source>
</evidence>
<name>A0A1C9W9N3_9GAMM</name>
<evidence type="ECO:0000313" key="4">
    <source>
        <dbReference type="Proteomes" id="UP000095672"/>
    </source>
</evidence>
<dbReference type="Proteomes" id="UP000095672">
    <property type="component" value="Chromosome"/>
</dbReference>
<feature type="region of interest" description="Disordered" evidence="1">
    <location>
        <begin position="394"/>
        <end position="413"/>
    </location>
</feature>
<evidence type="ECO:0000256" key="2">
    <source>
        <dbReference type="SAM" id="SignalP"/>
    </source>
</evidence>
<keyword evidence="2" id="KW-0732">Signal</keyword>
<dbReference type="PATRIC" id="fig|1769779.3.peg.2461"/>
<proteinExistence type="predicted"/>
<gene>
    <name evidence="3" type="ORF">AUP74_02470</name>
</gene>
<organism evidence="3 4">
    <name type="scientific">Microbulbifer aggregans</name>
    <dbReference type="NCBI Taxonomy" id="1769779"/>
    <lineage>
        <taxon>Bacteria</taxon>
        <taxon>Pseudomonadati</taxon>
        <taxon>Pseudomonadota</taxon>
        <taxon>Gammaproteobacteria</taxon>
        <taxon>Cellvibrionales</taxon>
        <taxon>Microbulbiferaceae</taxon>
        <taxon>Microbulbifer</taxon>
    </lineage>
</organism>
<dbReference type="RefSeq" id="WP_069947818.1">
    <property type="nucleotide sequence ID" value="NZ_CP014143.1"/>
</dbReference>
<dbReference type="InterPro" id="IPR027268">
    <property type="entry name" value="Peptidase_M4/M1_CTD_sf"/>
</dbReference>
<keyword evidence="4" id="KW-1185">Reference proteome</keyword>
<accession>A0A1C9W9N3</accession>
<feature type="signal peptide" evidence="2">
    <location>
        <begin position="1"/>
        <end position="26"/>
    </location>
</feature>
<dbReference type="OrthoDB" id="6382779at2"/>